<dbReference type="RefSeq" id="WP_345390093.1">
    <property type="nucleotide sequence ID" value="NZ_BAABHG010000004.1"/>
</dbReference>
<dbReference type="InterPro" id="IPR000073">
    <property type="entry name" value="AB_hydrolase_1"/>
</dbReference>
<dbReference type="PANTHER" id="PTHR37017">
    <property type="entry name" value="AB HYDROLASE-1 DOMAIN-CONTAINING PROTEIN-RELATED"/>
    <property type="match status" value="1"/>
</dbReference>
<sequence length="222" mass="24344">MRPLIVLHGAWHRPAHFDDVAERLRREGADVTVPDIGGLPLAESTRLVQEIVDRATEPPVVLAHSYGGMTASGLRGAGHLLYVAAFVTKAGENIQYWIKRVEQETGREAAPMALTVDDAGLTHLEPGPVRENLYADCTDAVADRAISLLRPEPVTMFTGSALAAAWEDTPSTYLACTEDRAIVPDMFAHFAKRCDTTVTWQTSHSPFLSRPDQFAALVRERL</sequence>
<comment type="caution">
    <text evidence="2">The sequence shown here is derived from an EMBL/GenBank/DDBJ whole genome shotgun (WGS) entry which is preliminary data.</text>
</comment>
<evidence type="ECO:0000313" key="2">
    <source>
        <dbReference type="EMBL" id="MFD2461588.1"/>
    </source>
</evidence>
<organism evidence="2 3">
    <name type="scientific">Amycolatopsis samaneae</name>
    <dbReference type="NCBI Taxonomy" id="664691"/>
    <lineage>
        <taxon>Bacteria</taxon>
        <taxon>Bacillati</taxon>
        <taxon>Actinomycetota</taxon>
        <taxon>Actinomycetes</taxon>
        <taxon>Pseudonocardiales</taxon>
        <taxon>Pseudonocardiaceae</taxon>
        <taxon>Amycolatopsis</taxon>
    </lineage>
</organism>
<evidence type="ECO:0000259" key="1">
    <source>
        <dbReference type="Pfam" id="PF12697"/>
    </source>
</evidence>
<keyword evidence="2" id="KW-0378">Hydrolase</keyword>
<reference evidence="3" key="1">
    <citation type="journal article" date="2019" name="Int. J. Syst. Evol. Microbiol.">
        <title>The Global Catalogue of Microorganisms (GCM) 10K type strain sequencing project: providing services to taxonomists for standard genome sequencing and annotation.</title>
        <authorList>
            <consortium name="The Broad Institute Genomics Platform"/>
            <consortium name="The Broad Institute Genome Sequencing Center for Infectious Disease"/>
            <person name="Wu L."/>
            <person name="Ma J."/>
        </authorList>
    </citation>
    <scope>NUCLEOTIDE SEQUENCE [LARGE SCALE GENOMIC DNA]</scope>
    <source>
        <strain evidence="3">CGMCC 4.7643</strain>
    </source>
</reference>
<feature type="domain" description="AB hydrolase-1" evidence="1">
    <location>
        <begin position="4"/>
        <end position="216"/>
    </location>
</feature>
<dbReference type="Gene3D" id="3.40.50.1820">
    <property type="entry name" value="alpha/beta hydrolase"/>
    <property type="match status" value="1"/>
</dbReference>
<dbReference type="InterPro" id="IPR052897">
    <property type="entry name" value="Sec-Metab_Biosynth_Hydrolase"/>
</dbReference>
<dbReference type="SUPFAM" id="SSF53474">
    <property type="entry name" value="alpha/beta-Hydrolases"/>
    <property type="match status" value="1"/>
</dbReference>
<gene>
    <name evidence="2" type="ORF">ACFSYJ_23485</name>
</gene>
<keyword evidence="3" id="KW-1185">Reference proteome</keyword>
<accession>A0ABW5GL72</accession>
<proteinExistence type="predicted"/>
<dbReference type="Proteomes" id="UP001597419">
    <property type="component" value="Unassembled WGS sequence"/>
</dbReference>
<dbReference type="PANTHER" id="PTHR37017:SF11">
    <property type="entry name" value="ESTERASE_LIPASE_THIOESTERASE DOMAIN-CONTAINING PROTEIN"/>
    <property type="match status" value="1"/>
</dbReference>
<dbReference type="Pfam" id="PF12697">
    <property type="entry name" value="Abhydrolase_6"/>
    <property type="match status" value="1"/>
</dbReference>
<name>A0ABW5GL72_9PSEU</name>
<dbReference type="GO" id="GO:0016787">
    <property type="term" value="F:hydrolase activity"/>
    <property type="evidence" value="ECO:0007669"/>
    <property type="project" value="UniProtKB-KW"/>
</dbReference>
<protein>
    <submittedName>
        <fullName evidence="2">Alpha/beta hydrolase</fullName>
    </submittedName>
</protein>
<dbReference type="InterPro" id="IPR029058">
    <property type="entry name" value="AB_hydrolase_fold"/>
</dbReference>
<dbReference type="EMBL" id="JBHUKU010000014">
    <property type="protein sequence ID" value="MFD2461588.1"/>
    <property type="molecule type" value="Genomic_DNA"/>
</dbReference>
<evidence type="ECO:0000313" key="3">
    <source>
        <dbReference type="Proteomes" id="UP001597419"/>
    </source>
</evidence>